<accession>A0A1J5SJE1</accession>
<name>A0A1J5SJE1_9ZZZZ</name>
<reference evidence="3" key="1">
    <citation type="submission" date="2016-10" db="EMBL/GenBank/DDBJ databases">
        <title>Sequence of Gallionella enrichment culture.</title>
        <authorList>
            <person name="Poehlein A."/>
            <person name="Muehling M."/>
            <person name="Daniel R."/>
        </authorList>
    </citation>
    <scope>NUCLEOTIDE SEQUENCE</scope>
</reference>
<dbReference type="EMBL" id="MLJW01000059">
    <property type="protein sequence ID" value="OIR04160.1"/>
    <property type="molecule type" value="Genomic_DNA"/>
</dbReference>
<comment type="caution">
    <text evidence="3">The sequence shown here is derived from an EMBL/GenBank/DDBJ whole genome shotgun (WGS) entry which is preliminary data.</text>
</comment>
<dbReference type="AlphaFoldDB" id="A0A1J5SJE1"/>
<dbReference type="GO" id="GO:0005576">
    <property type="term" value="C:extracellular region"/>
    <property type="evidence" value="ECO:0007669"/>
    <property type="project" value="InterPro"/>
</dbReference>
<dbReference type="Pfam" id="PF10503">
    <property type="entry name" value="Esterase_PHB"/>
    <property type="match status" value="1"/>
</dbReference>
<evidence type="ECO:0000256" key="2">
    <source>
        <dbReference type="ARBA" id="ARBA00022801"/>
    </source>
</evidence>
<keyword evidence="1" id="KW-0732">Signal</keyword>
<dbReference type="InterPro" id="IPR029058">
    <property type="entry name" value="AB_hydrolase_fold"/>
</dbReference>
<gene>
    <name evidence="3" type="ORF">GALL_136420</name>
</gene>
<dbReference type="GO" id="GO:0016787">
    <property type="term" value="F:hydrolase activity"/>
    <property type="evidence" value="ECO:0007669"/>
    <property type="project" value="UniProtKB-KW"/>
</dbReference>
<keyword evidence="2" id="KW-0378">Hydrolase</keyword>
<dbReference type="PANTHER" id="PTHR43037:SF1">
    <property type="entry name" value="BLL1128 PROTEIN"/>
    <property type="match status" value="1"/>
</dbReference>
<dbReference type="SUPFAM" id="SSF53474">
    <property type="entry name" value="alpha/beta-Hydrolases"/>
    <property type="match status" value="1"/>
</dbReference>
<dbReference type="InterPro" id="IPR010126">
    <property type="entry name" value="Esterase_phb"/>
</dbReference>
<protein>
    <submittedName>
        <fullName evidence="3">Esterase PHB depolymerase</fullName>
    </submittedName>
</protein>
<dbReference type="PANTHER" id="PTHR43037">
    <property type="entry name" value="UNNAMED PRODUCT-RELATED"/>
    <property type="match status" value="1"/>
</dbReference>
<evidence type="ECO:0000313" key="3">
    <source>
        <dbReference type="EMBL" id="OIR04160.1"/>
    </source>
</evidence>
<proteinExistence type="predicted"/>
<organism evidence="3">
    <name type="scientific">mine drainage metagenome</name>
    <dbReference type="NCBI Taxonomy" id="410659"/>
    <lineage>
        <taxon>unclassified sequences</taxon>
        <taxon>metagenomes</taxon>
        <taxon>ecological metagenomes</taxon>
    </lineage>
</organism>
<evidence type="ECO:0000256" key="1">
    <source>
        <dbReference type="ARBA" id="ARBA00022729"/>
    </source>
</evidence>
<dbReference type="Gene3D" id="3.40.50.1820">
    <property type="entry name" value="alpha/beta hydrolase"/>
    <property type="match status" value="1"/>
</dbReference>
<sequence>MFGWLSSMAAPKRVFAAILLILACCLAPGVLMAQEAGSQVHGLSDGGRERTYRLYRPASLGRQMPAPLVIVIHGGFGSGSQAEGSYNWDAQADLHGFVVAYPDGIRHSWNAGGICCGPALRENVDDVGFLTSLINAVFRSDNIDPRRVYLTGISNGAAMAYRYACEGSYPVAAIGPVAGSFSFSCASVHPMSVMAIHGLDDRHVPFAGGQGTKGVTKGSWNPVPASLELFRTGDSCEPPAISKAGPVKTEVSKCARGREVVLITVEGAGHQWPGGKARGVVQRILGADTPSTALDATSALWSFFQQHPAQPR</sequence>
<dbReference type="InterPro" id="IPR050955">
    <property type="entry name" value="Plant_Biomass_Hydrol_Est"/>
</dbReference>